<accession>A0A4Z0Q0S7</accession>
<keyword evidence="2" id="KW-1185">Reference proteome</keyword>
<reference evidence="1 2" key="1">
    <citation type="submission" date="2019-04" db="EMBL/GenBank/DDBJ databases">
        <authorList>
            <person name="Feng G."/>
            <person name="Zhang J."/>
            <person name="Zhu H."/>
        </authorList>
    </citation>
    <scope>NUCLEOTIDE SEQUENCE [LARGE SCALE GENOMIC DNA]</scope>
    <source>
        <strain evidence="1 2">9PBR-1</strain>
    </source>
</reference>
<dbReference type="Proteomes" id="UP000298471">
    <property type="component" value="Unassembled WGS sequence"/>
</dbReference>
<dbReference type="AlphaFoldDB" id="A0A4Z0Q0S7"/>
<protein>
    <submittedName>
        <fullName evidence="1">Uncharacterized protein</fullName>
    </submittedName>
</protein>
<evidence type="ECO:0000313" key="2">
    <source>
        <dbReference type="Proteomes" id="UP000298471"/>
    </source>
</evidence>
<sequence length="88" mass="9805">MESNARVKLSARVAKKTGGYSLIEIRPGFDEEPWQMELYHEIAKKLGPEEAAAFVAERYLLDHPTQLVAVGRQLITALVLQVLAPDSE</sequence>
<comment type="caution">
    <text evidence="1">The sequence shown here is derived from an EMBL/GenBank/DDBJ whole genome shotgun (WGS) entry which is preliminary data.</text>
</comment>
<proteinExistence type="predicted"/>
<name>A0A4Z0Q0S7_9BACT</name>
<gene>
    <name evidence="1" type="ORF">E5K02_20490</name>
</gene>
<organism evidence="1 2">
    <name type="scientific">Hymenobacter metallicola</name>
    <dbReference type="NCBI Taxonomy" id="2563114"/>
    <lineage>
        <taxon>Bacteria</taxon>
        <taxon>Pseudomonadati</taxon>
        <taxon>Bacteroidota</taxon>
        <taxon>Cytophagia</taxon>
        <taxon>Cytophagales</taxon>
        <taxon>Hymenobacteraceae</taxon>
        <taxon>Hymenobacter</taxon>
    </lineage>
</organism>
<dbReference type="RefSeq" id="WP_135397396.1">
    <property type="nucleotide sequence ID" value="NZ_SRMB01000004.1"/>
</dbReference>
<evidence type="ECO:0000313" key="1">
    <source>
        <dbReference type="EMBL" id="TGE23567.1"/>
    </source>
</evidence>
<dbReference type="EMBL" id="SRMB01000004">
    <property type="protein sequence ID" value="TGE23567.1"/>
    <property type="molecule type" value="Genomic_DNA"/>
</dbReference>